<protein>
    <submittedName>
        <fullName evidence="2">Circularly permuted type 2 ATP-grasp protein</fullName>
    </submittedName>
</protein>
<dbReference type="PIRSF" id="PIRSF005522">
    <property type="entry name" value="UCP005522"/>
    <property type="match status" value="1"/>
</dbReference>
<evidence type="ECO:0000259" key="1">
    <source>
        <dbReference type="Pfam" id="PF14403"/>
    </source>
</evidence>
<gene>
    <name evidence="2" type="ORF">LVJ83_00585</name>
</gene>
<dbReference type="PANTHER" id="PTHR34595">
    <property type="entry name" value="BLR5612 PROTEIN"/>
    <property type="match status" value="1"/>
</dbReference>
<dbReference type="SUPFAM" id="SSF56059">
    <property type="entry name" value="Glutathione synthetase ATP-binding domain-like"/>
    <property type="match status" value="1"/>
</dbReference>
<evidence type="ECO:0000313" key="2">
    <source>
        <dbReference type="EMBL" id="UOO82009.1"/>
    </source>
</evidence>
<feature type="domain" description="Circularly permuted ATP-grasp type 2" evidence="1">
    <location>
        <begin position="74"/>
        <end position="448"/>
    </location>
</feature>
<dbReference type="Pfam" id="PF14403">
    <property type="entry name" value="CP_ATPgrasp_2"/>
    <property type="match status" value="1"/>
</dbReference>
<dbReference type="EMBL" id="CP091508">
    <property type="protein sequence ID" value="UOO82009.1"/>
    <property type="molecule type" value="Genomic_DNA"/>
</dbReference>
<accession>A0ABY4DSJ6</accession>
<dbReference type="InterPro" id="IPR016450">
    <property type="entry name" value="UCP005522"/>
</dbReference>
<dbReference type="PANTHER" id="PTHR34595:SF7">
    <property type="entry name" value="SLL1039 PROTEIN"/>
    <property type="match status" value="1"/>
</dbReference>
<evidence type="ECO:0000313" key="3">
    <source>
        <dbReference type="Proteomes" id="UP000829817"/>
    </source>
</evidence>
<dbReference type="Gene3D" id="3.30.1490.270">
    <property type="match status" value="1"/>
</dbReference>
<keyword evidence="3" id="KW-1185">Reference proteome</keyword>
<dbReference type="Gene3D" id="3.40.50.11290">
    <property type="match status" value="1"/>
</dbReference>
<sequence length="476" mass="53195">MPTNIEFYNEMMLPEGTPRPGYEAVAEWLARSKPGDVESLNQQALAMFYRKGVTFTVYSEASNIERVIPFDIIPRIIPAGEWQTLEAGCTQRIRALNMFIHDIYHHQHIIKAGIVPAEEVLVNSCYQPWMNNINLPEPIYAHISGIDLIRHNDGSYYVLEDNLRTPSGVSYMLEGRNISETLLPEVFARQNILPVAHYPQLLHENLVACSGREQPSIVVLTPGRYNSAYYEHAFLAREMGVPLVHGYDLFVEDNFVYIKTVAGRQRVDVIYRRLDDPFLDPLAFRTDSILGVPGLMAAYRAGNVLICNAPGTGVADDKSIYPYVGDMIRFYLSEEPILHNVPTWQCRKPEDLRYVLDHLGELVVKETQGSGGYGMLVGPKATQEEIEAYRLRILEHPAGFIAQPTLALSTCPTYIDEGIAPRHIDLRPFVLSGPDKVRIVPGGLTRVALREGSLVVNSSQGGGVKDTWVVEMGGAS</sequence>
<name>A0ABY4DSJ6_9NEIS</name>
<organism evidence="2 3">
    <name type="scientific">Uruburuella testudinis</name>
    <dbReference type="NCBI Taxonomy" id="1282863"/>
    <lineage>
        <taxon>Bacteria</taxon>
        <taxon>Pseudomonadati</taxon>
        <taxon>Pseudomonadota</taxon>
        <taxon>Betaproteobacteria</taxon>
        <taxon>Neisseriales</taxon>
        <taxon>Neisseriaceae</taxon>
        <taxon>Uruburuella</taxon>
    </lineage>
</organism>
<proteinExistence type="predicted"/>
<dbReference type="RefSeq" id="WP_244785281.1">
    <property type="nucleotide sequence ID" value="NZ_CP091508.1"/>
</dbReference>
<dbReference type="InterPro" id="IPR051680">
    <property type="entry name" value="ATP-dep_Glu-Cys_Ligase-2"/>
</dbReference>
<dbReference type="Proteomes" id="UP000829817">
    <property type="component" value="Chromosome"/>
</dbReference>
<dbReference type="InterPro" id="IPR025841">
    <property type="entry name" value="CP_ATPgrasp_2"/>
</dbReference>
<reference evidence="2 3" key="1">
    <citation type="journal article" date="2022" name="Res Sq">
        <title>Evolution of multicellular longitudinally dividing oral cavity symbionts (Neisseriaceae).</title>
        <authorList>
            <person name="Nyongesa S."/>
            <person name="Weber P."/>
            <person name="Bernet E."/>
            <person name="Pullido F."/>
            <person name="Nieckarz M."/>
            <person name="Delaby M."/>
            <person name="Nieves C."/>
            <person name="Viehboeck T."/>
            <person name="Krause N."/>
            <person name="Rivera-Millot A."/>
            <person name="Nakamura A."/>
            <person name="Vischer N."/>
            <person name="VanNieuwenhze M."/>
            <person name="Brun Y."/>
            <person name="Cava F."/>
            <person name="Bulgheresi S."/>
            <person name="Veyrier F."/>
        </authorList>
    </citation>
    <scope>NUCLEOTIDE SEQUENCE [LARGE SCALE GENOMIC DNA]</scope>
    <source>
        <strain evidence="2 3">CCUG 63373m</strain>
    </source>
</reference>